<dbReference type="AlphaFoldDB" id="A0A6L9XSN9"/>
<organism evidence="2 3">
    <name type="scientific">Leifsonia tongyongensis</name>
    <dbReference type="NCBI Taxonomy" id="1268043"/>
    <lineage>
        <taxon>Bacteria</taxon>
        <taxon>Bacillati</taxon>
        <taxon>Actinomycetota</taxon>
        <taxon>Actinomycetes</taxon>
        <taxon>Micrococcales</taxon>
        <taxon>Microbacteriaceae</taxon>
        <taxon>Leifsonia</taxon>
    </lineage>
</organism>
<feature type="transmembrane region" description="Helical" evidence="1">
    <location>
        <begin position="250"/>
        <end position="277"/>
    </location>
</feature>
<evidence type="ECO:0000256" key="1">
    <source>
        <dbReference type="SAM" id="Phobius"/>
    </source>
</evidence>
<dbReference type="RefSeq" id="WP_163287552.1">
    <property type="nucleotide sequence ID" value="NZ_JAAGWY010000001.1"/>
</dbReference>
<accession>A0A6L9XSN9</accession>
<sequence length="461" mass="48765">MARPTSADLLRRIEELEAENAALRMREDGVTTVQIESLPPVQVKKKGRGWGWTLLATVLIVIGAILAPVAVVASWAKVVLTDSDTFVATYAPLAKDPAVQAYITNQIVDVINQQVDVKQLTNDVIDGITSLGTGPAATKALEALKGPAAQGIQSLVHTAVGNFVSSPAFADVWTSALRLSHEQLVATMQNNPKAAITIGSDGSIGIQLAPIIERVKSTLVSQGITFASQIPTIDRTITVAQSDAIPTIQAAYNVALLAGAWLPWVALAFLAAGVLVARRRAVALIWAAVALALSMIVVAAAFAIGRIVFISSTSPALLPSSVARTLFNTVVAAMQETTVAVLVLAIVVAVVGWFAGPFEVPRKLRGFYASGAARLRTLSEEHGISTGRFGEWLYAQRVLLRVLVAVIASAIVLFVRPITPSLTIWTLVIAVLVIAILELLQRPVVTVPREVDEDTPIVTAG</sequence>
<keyword evidence="1" id="KW-0812">Transmembrane</keyword>
<feature type="transmembrane region" description="Helical" evidence="1">
    <location>
        <begin position="422"/>
        <end position="440"/>
    </location>
</feature>
<keyword evidence="1" id="KW-1133">Transmembrane helix</keyword>
<name>A0A6L9XSN9_9MICO</name>
<feature type="transmembrane region" description="Helical" evidence="1">
    <location>
        <begin position="52"/>
        <end position="76"/>
    </location>
</feature>
<comment type="caution">
    <text evidence="2">The sequence shown here is derived from an EMBL/GenBank/DDBJ whole genome shotgun (WGS) entry which is preliminary data.</text>
</comment>
<dbReference type="Proteomes" id="UP000474967">
    <property type="component" value="Unassembled WGS sequence"/>
</dbReference>
<evidence type="ECO:0000313" key="3">
    <source>
        <dbReference type="Proteomes" id="UP000474967"/>
    </source>
</evidence>
<feature type="transmembrane region" description="Helical" evidence="1">
    <location>
        <begin position="330"/>
        <end position="355"/>
    </location>
</feature>
<reference evidence="2 3" key="1">
    <citation type="journal article" date="2014" name="J. Microbiol.">
        <title>Diaminobutyricibacter tongyongensis gen. nov., sp. nov. and Homoserinibacter gongjuensis gen. nov., sp. nov. belong to the family Microbacteriaceae.</title>
        <authorList>
            <person name="Kim S.J."/>
            <person name="Ahn J.H."/>
            <person name="Weon H.Y."/>
            <person name="Hamada M."/>
            <person name="Suzuki K."/>
            <person name="Kwon S.W."/>
        </authorList>
    </citation>
    <scope>NUCLEOTIDE SEQUENCE [LARGE SCALE GENOMIC DNA]</scope>
    <source>
        <strain evidence="2 3">NBRC 108724</strain>
    </source>
</reference>
<dbReference type="EMBL" id="JAAGWY010000001">
    <property type="protein sequence ID" value="NEN04422.1"/>
    <property type="molecule type" value="Genomic_DNA"/>
</dbReference>
<feature type="transmembrane region" description="Helical" evidence="1">
    <location>
        <begin position="284"/>
        <end position="310"/>
    </location>
</feature>
<keyword evidence="1" id="KW-0472">Membrane</keyword>
<keyword evidence="3" id="KW-1185">Reference proteome</keyword>
<evidence type="ECO:0000313" key="2">
    <source>
        <dbReference type="EMBL" id="NEN04422.1"/>
    </source>
</evidence>
<protein>
    <submittedName>
        <fullName evidence="2">Uncharacterized protein</fullName>
    </submittedName>
</protein>
<feature type="transmembrane region" description="Helical" evidence="1">
    <location>
        <begin position="398"/>
        <end position="416"/>
    </location>
</feature>
<proteinExistence type="predicted"/>
<gene>
    <name evidence="2" type="ORF">G3T36_00915</name>
</gene>